<dbReference type="GO" id="GO:0005886">
    <property type="term" value="C:plasma membrane"/>
    <property type="evidence" value="ECO:0007669"/>
    <property type="project" value="TreeGrafter"/>
</dbReference>
<dbReference type="GO" id="GO:0017128">
    <property type="term" value="F:phospholipid scramblase activity"/>
    <property type="evidence" value="ECO:0007669"/>
    <property type="project" value="InterPro"/>
</dbReference>
<evidence type="ECO:0000256" key="2">
    <source>
        <dbReference type="RuleBase" id="RU363116"/>
    </source>
</evidence>
<dbReference type="Proteomes" id="UP000287033">
    <property type="component" value="Unassembled WGS sequence"/>
</dbReference>
<reference evidence="3 4" key="1">
    <citation type="journal article" date="2018" name="Nat. Ecol. Evol.">
        <title>Shark genomes provide insights into elasmobranch evolution and the origin of vertebrates.</title>
        <authorList>
            <person name="Hara Y"/>
            <person name="Yamaguchi K"/>
            <person name="Onimaru K"/>
            <person name="Kadota M"/>
            <person name="Koyanagi M"/>
            <person name="Keeley SD"/>
            <person name="Tatsumi K"/>
            <person name="Tanaka K"/>
            <person name="Motone F"/>
            <person name="Kageyama Y"/>
            <person name="Nozu R"/>
            <person name="Adachi N"/>
            <person name="Nishimura O"/>
            <person name="Nakagawa R"/>
            <person name="Tanegashima C"/>
            <person name="Kiyatake I"/>
            <person name="Matsumoto R"/>
            <person name="Murakumo K"/>
            <person name="Nishida K"/>
            <person name="Terakita A"/>
            <person name="Kuratani S"/>
            <person name="Sato K"/>
            <person name="Hyodo S Kuraku.S."/>
        </authorList>
    </citation>
    <scope>NUCLEOTIDE SEQUENCE [LARGE SCALE GENOMIC DNA]</scope>
</reference>
<keyword evidence="2" id="KW-0449">Lipoprotein</keyword>
<dbReference type="Pfam" id="PF03803">
    <property type="entry name" value="Scramblase"/>
    <property type="match status" value="1"/>
</dbReference>
<sequence>MTNFMNTKDATWQHFDPSRINSEKSRVLDEKIVDGNFENTNEECSFQMQFNDSKTEECFHTSSLPKDVKGCGTMQEFLGLQPLFKLYQLCITAKAEYQGLTCDPGRTYIITSQKGEQLYMASEDTTCLCLNLCGAARSCCIKIYNLQSEEVLHFARPFRVDACCCGCCLMEINVFNAQKEQIGAIKQRWSMFTPLLEICDTNGHGIMKIHGSCCPCRCYSDQEFKITSKIGNHLGSIWKRWQGYNSEYNMDHEYFGVDFPVNMNPNAKVLLLAAAFLLNYMFFEMS</sequence>
<comment type="similarity">
    <text evidence="1 2">Belongs to the phospholipid scramblase family.</text>
</comment>
<keyword evidence="2" id="KW-0564">Palmitate</keyword>
<organism evidence="3 4">
    <name type="scientific">Chiloscyllium punctatum</name>
    <name type="common">Brownbanded bambooshark</name>
    <name type="synonym">Hemiscyllium punctatum</name>
    <dbReference type="NCBI Taxonomy" id="137246"/>
    <lineage>
        <taxon>Eukaryota</taxon>
        <taxon>Metazoa</taxon>
        <taxon>Chordata</taxon>
        <taxon>Craniata</taxon>
        <taxon>Vertebrata</taxon>
        <taxon>Chondrichthyes</taxon>
        <taxon>Elasmobranchii</taxon>
        <taxon>Galeomorphii</taxon>
        <taxon>Galeoidea</taxon>
        <taxon>Orectolobiformes</taxon>
        <taxon>Hemiscylliidae</taxon>
        <taxon>Chiloscyllium</taxon>
    </lineage>
</organism>
<evidence type="ECO:0000256" key="1">
    <source>
        <dbReference type="ARBA" id="ARBA00005350"/>
    </source>
</evidence>
<comment type="caution">
    <text evidence="3">The sequence shown here is derived from an EMBL/GenBank/DDBJ whole genome shotgun (WGS) entry which is preliminary data.</text>
</comment>
<name>A0A401RYK1_CHIPU</name>
<comment type="cofactor">
    <cofactor evidence="2">
        <name>Ca(2+)</name>
        <dbReference type="ChEBI" id="CHEBI:29108"/>
    </cofactor>
</comment>
<dbReference type="OMA" id="IQMIFRA"/>
<dbReference type="InterPro" id="IPR005552">
    <property type="entry name" value="Scramblase"/>
</dbReference>
<evidence type="ECO:0000313" key="3">
    <source>
        <dbReference type="EMBL" id="GCC23225.1"/>
    </source>
</evidence>
<proteinExistence type="inferred from homology"/>
<dbReference type="AlphaFoldDB" id="A0A401RYK1"/>
<keyword evidence="2" id="KW-0106">Calcium</keyword>
<dbReference type="OrthoDB" id="191150at2759"/>
<dbReference type="EMBL" id="BEZZ01000024">
    <property type="protein sequence ID" value="GCC23225.1"/>
    <property type="molecule type" value="Genomic_DNA"/>
</dbReference>
<dbReference type="PANTHER" id="PTHR23248:SF40">
    <property type="entry name" value="PHOSPHOLIPID SCRAMBLASE"/>
    <property type="match status" value="1"/>
</dbReference>
<gene>
    <name evidence="3" type="ORF">chiPu_0001619</name>
</gene>
<dbReference type="STRING" id="137246.A0A401RYK1"/>
<protein>
    <recommendedName>
        <fullName evidence="2">Phospholipid scramblase</fullName>
    </recommendedName>
</protein>
<dbReference type="PANTHER" id="PTHR23248">
    <property type="entry name" value="PHOSPHOLIPID SCRAMBLASE-RELATED"/>
    <property type="match status" value="1"/>
</dbReference>
<evidence type="ECO:0000313" key="4">
    <source>
        <dbReference type="Proteomes" id="UP000287033"/>
    </source>
</evidence>
<keyword evidence="4" id="KW-1185">Reference proteome</keyword>
<comment type="function">
    <text evidence="2">May mediate accelerated ATP-independent bidirectional transbilayer migration of phospholipids upon binding calcium ions that results in a loss of phospholipid asymmetry in the plasma membrane.</text>
</comment>
<accession>A0A401RYK1</accession>